<comment type="caution">
    <text evidence="1">The sequence shown here is derived from an EMBL/GenBank/DDBJ whole genome shotgun (WGS) entry which is preliminary data.</text>
</comment>
<dbReference type="EMBL" id="JACVHL010000002">
    <property type="protein sequence ID" value="MCC3803758.1"/>
    <property type="molecule type" value="Genomic_DNA"/>
</dbReference>
<sequence>MSPDTIAYFYTDKCRANLKRAQVQATNVSSMMVVRPLNWGGSIDWTSIFLVFIDYDSEHHSGINKLLSRISTLDRPPIVIVDPTYKYDADELEKASELSYFHCIRKPINQADLRKLIIDAKKRYAQESCAKEKWPVVMQNKVLSTIKSELTTLNPGEINYVLNQLQEHNQLFTKFLLGMNRAHVDSKYLLVVAQAYKSNYGLVSKLLSELRKRGDYYITSRRIRAELIMSNSIELSTREHNKQLITVLQTGINEANFVRKVLSTKIRSGHASDLTIVLERLLESNASEPGDLIEKLSSISLMFFSFQNELKPSRLRSELHRFKKRLNRKLALSIQTELVVLYHVLLGIHYYMNKMLYAARIHAMRASLTFDRLSPGGQLKLLIPLLLLCVWLGDARRVSELIKLGETNGGRVRVSGVARENFDRYKQLQAMFKMVRGFQSNGHLFEEIIHSFPCSELVSLIRNRLDEEEKLSFEQNLPIKLARVEKRLQAQNPATHLGVMQVSLEEVYF</sequence>
<dbReference type="SUPFAM" id="SSF52172">
    <property type="entry name" value="CheY-like"/>
    <property type="match status" value="1"/>
</dbReference>
<accession>A0A9Q3YHE9</accession>
<name>A0A9Q3YHE9_VIBPH</name>
<evidence type="ECO:0008006" key="3">
    <source>
        <dbReference type="Google" id="ProtNLM"/>
    </source>
</evidence>
<organism evidence="1 2">
    <name type="scientific">Vibrio parahaemolyticus</name>
    <dbReference type="NCBI Taxonomy" id="670"/>
    <lineage>
        <taxon>Bacteria</taxon>
        <taxon>Pseudomonadati</taxon>
        <taxon>Pseudomonadota</taxon>
        <taxon>Gammaproteobacteria</taxon>
        <taxon>Vibrionales</taxon>
        <taxon>Vibrionaceae</taxon>
        <taxon>Vibrio</taxon>
    </lineage>
</organism>
<gene>
    <name evidence="1" type="ORF">IB292_01790</name>
</gene>
<protein>
    <recommendedName>
        <fullName evidence="3">Response regulatory domain-containing protein</fullName>
    </recommendedName>
</protein>
<dbReference type="AlphaFoldDB" id="A0A9Q3YHE9"/>
<reference evidence="1" key="1">
    <citation type="submission" date="2020-09" db="EMBL/GenBank/DDBJ databases">
        <title>Genome sequence of Vibrio parahaemolyticus isolates.</title>
        <authorList>
            <person name="Hammerl J.A."/>
            <person name="Strauch E."/>
        </authorList>
    </citation>
    <scope>NUCLEOTIDE SEQUENCE</scope>
    <source>
        <strain evidence="1">17-VB00146</strain>
    </source>
</reference>
<evidence type="ECO:0000313" key="1">
    <source>
        <dbReference type="EMBL" id="MCC3803758.1"/>
    </source>
</evidence>
<evidence type="ECO:0000313" key="2">
    <source>
        <dbReference type="Proteomes" id="UP000726777"/>
    </source>
</evidence>
<dbReference type="RefSeq" id="WP_228085430.1">
    <property type="nucleotide sequence ID" value="NZ_JACVHL010000002.1"/>
</dbReference>
<proteinExistence type="predicted"/>
<dbReference type="Proteomes" id="UP000726777">
    <property type="component" value="Unassembled WGS sequence"/>
</dbReference>
<dbReference type="InterPro" id="IPR011006">
    <property type="entry name" value="CheY-like_superfamily"/>
</dbReference>